<feature type="domain" description="Response regulatory" evidence="3">
    <location>
        <begin position="139"/>
        <end position="252"/>
    </location>
</feature>
<dbReference type="PANTHER" id="PTHR44591">
    <property type="entry name" value="STRESS RESPONSE REGULATOR PROTEIN 1"/>
    <property type="match status" value="1"/>
</dbReference>
<comment type="caution">
    <text evidence="4">The sequence shown here is derived from an EMBL/GenBank/DDBJ whole genome shotgun (WGS) entry which is preliminary data.</text>
</comment>
<accession>A0A059F859</accession>
<evidence type="ECO:0000256" key="2">
    <source>
        <dbReference type="PROSITE-ProRule" id="PRU00169"/>
    </source>
</evidence>
<dbReference type="Pfam" id="PF22233">
    <property type="entry name" value="PhyR_sigma-like"/>
    <property type="match status" value="1"/>
</dbReference>
<dbReference type="PATRIC" id="fig|1280951.3.peg.3396"/>
<dbReference type="Gene3D" id="1.10.10.10">
    <property type="entry name" value="Winged helix-like DNA-binding domain superfamily/Winged helix DNA-binding domain"/>
    <property type="match status" value="1"/>
</dbReference>
<dbReference type="PROSITE" id="PS50110">
    <property type="entry name" value="RESPONSE_REGULATORY"/>
    <property type="match status" value="1"/>
</dbReference>
<dbReference type="PIRSF" id="PIRSF036400">
    <property type="entry name" value="RR_Ctr_UCP036400"/>
    <property type="match status" value="1"/>
</dbReference>
<dbReference type="Pfam" id="PF00072">
    <property type="entry name" value="Response_reg"/>
    <property type="match status" value="1"/>
</dbReference>
<reference evidence="4 5" key="1">
    <citation type="submission" date="2013-04" db="EMBL/GenBank/DDBJ databases">
        <title>Hyphomonas hirschiana VP5 Genome Sequencing.</title>
        <authorList>
            <person name="Lai Q."/>
            <person name="Shao Z."/>
        </authorList>
    </citation>
    <scope>NUCLEOTIDE SEQUENCE [LARGE SCALE GENOMIC DNA]</scope>
    <source>
        <strain evidence="4 5">VP5</strain>
    </source>
</reference>
<dbReference type="SMART" id="SM00448">
    <property type="entry name" value="REC"/>
    <property type="match status" value="1"/>
</dbReference>
<dbReference type="EMBL" id="ARYI01000022">
    <property type="protein sequence ID" value="KCZ86738.1"/>
    <property type="molecule type" value="Genomic_DNA"/>
</dbReference>
<dbReference type="Gene3D" id="3.40.50.2300">
    <property type="match status" value="1"/>
</dbReference>
<dbReference type="AlphaFoldDB" id="A0A059F859"/>
<keyword evidence="5" id="KW-1185">Reference proteome</keyword>
<name>A0A059F859_9PROT</name>
<dbReference type="NCBIfam" id="NF006623">
    <property type="entry name" value="PRK09191.1"/>
    <property type="match status" value="1"/>
</dbReference>
<sequence length="262" mass="28832">MSLIAQYGPHLPFLRRYARALTGSQESGDAYIRACLEALSEDPALMVEASSTRVTLYRFFHAIWSTTGAKLETAGKFSGASPEERLRKLAPIQRQAFLLTTLEGFSRPEACEILEQTPAELEKLIEAAHKEIEQQLSTSVLIIEDEPIIAADLANLVEDLGHTFAGNAATRKHAVELARRVKPGLILCDVQLADNSSGIDAVQDILADFDLPVIFITAFPERLLTGERPEPTYLITKPFQDDTVKAAISQALFFHAQAEPQT</sequence>
<dbReference type="InterPro" id="IPR053867">
    <property type="entry name" value="PhyR_sigma4"/>
</dbReference>
<evidence type="ECO:0000256" key="1">
    <source>
        <dbReference type="ARBA" id="ARBA00022553"/>
    </source>
</evidence>
<proteinExistence type="predicted"/>
<dbReference type="InterPro" id="IPR036388">
    <property type="entry name" value="WH-like_DNA-bd_sf"/>
</dbReference>
<gene>
    <name evidence="4" type="ORF">HHI_16846</name>
</gene>
<dbReference type="PANTHER" id="PTHR44591:SF20">
    <property type="entry name" value="PROTEIN PILH"/>
    <property type="match status" value="1"/>
</dbReference>
<dbReference type="InterPro" id="IPR053866">
    <property type="entry name" value="PhyR_sigma2"/>
</dbReference>
<dbReference type="Gene3D" id="1.10.1740.10">
    <property type="match status" value="1"/>
</dbReference>
<dbReference type="CDD" id="cd17540">
    <property type="entry name" value="REC_PhyR"/>
    <property type="match status" value="1"/>
</dbReference>
<dbReference type="InterPro" id="IPR001789">
    <property type="entry name" value="Sig_transdc_resp-reg_receiver"/>
</dbReference>
<evidence type="ECO:0000313" key="5">
    <source>
        <dbReference type="Proteomes" id="UP000025061"/>
    </source>
</evidence>
<dbReference type="InterPro" id="IPR011006">
    <property type="entry name" value="CheY-like_superfamily"/>
</dbReference>
<dbReference type="Pfam" id="PF22029">
    <property type="entry name" value="PhyR_sigma2"/>
    <property type="match status" value="1"/>
</dbReference>
<feature type="modified residue" description="4-aspartylphosphate" evidence="2">
    <location>
        <position position="189"/>
    </location>
</feature>
<evidence type="ECO:0000313" key="4">
    <source>
        <dbReference type="EMBL" id="KCZ86738.1"/>
    </source>
</evidence>
<dbReference type="RefSeq" id="WP_011647337.1">
    <property type="nucleotide sequence ID" value="NZ_ARYI01000022.1"/>
</dbReference>
<dbReference type="InterPro" id="IPR050595">
    <property type="entry name" value="Bact_response_regulator"/>
</dbReference>
<dbReference type="SUPFAM" id="SSF52172">
    <property type="entry name" value="CheY-like"/>
    <property type="match status" value="1"/>
</dbReference>
<dbReference type="Proteomes" id="UP000025061">
    <property type="component" value="Unassembled WGS sequence"/>
</dbReference>
<dbReference type="OrthoDB" id="9786101at2"/>
<evidence type="ECO:0000259" key="3">
    <source>
        <dbReference type="PROSITE" id="PS50110"/>
    </source>
</evidence>
<dbReference type="InterPro" id="IPR014605">
    <property type="entry name" value="Sig_resp-reg_PhyR"/>
</dbReference>
<organism evidence="4 5">
    <name type="scientific">Hyphomonas hirschiana VP5</name>
    <dbReference type="NCBI Taxonomy" id="1280951"/>
    <lineage>
        <taxon>Bacteria</taxon>
        <taxon>Pseudomonadati</taxon>
        <taxon>Pseudomonadota</taxon>
        <taxon>Alphaproteobacteria</taxon>
        <taxon>Hyphomonadales</taxon>
        <taxon>Hyphomonadaceae</taxon>
        <taxon>Hyphomonas</taxon>
    </lineage>
</organism>
<protein>
    <submittedName>
        <fullName evidence="4">Two-component response regulator</fullName>
    </submittedName>
</protein>
<keyword evidence="1 2" id="KW-0597">Phosphoprotein</keyword>
<dbReference type="GO" id="GO:0000160">
    <property type="term" value="P:phosphorelay signal transduction system"/>
    <property type="evidence" value="ECO:0007669"/>
    <property type="project" value="InterPro"/>
</dbReference>